<dbReference type="PROSITE" id="PS50158">
    <property type="entry name" value="ZF_CCHC"/>
    <property type="match status" value="1"/>
</dbReference>
<sequence length="1203" mass="138188">MANTGDNPNLLQVLAAIQTQLQTMGDRLNRIEQRPQGGGEGHVPDLNDDPPRNQPQQRQHNPPEHQRQRDPFHRGRMRDDEFARQGNMEVKLTAPTFAGRVNPEVYLDWKNRMEHIFDYYGYSDQKKVALAAAQLTDSALTWWDREVAERRRHRHAQITTWDDMRNQSVEEYFEEFEQLKNRLEFEESEETLMAQFLDGLQDRIARKVERQPYHYLGDLLHLAIQAEQHIQRKVASTTRSKSHWNIPSVRNVDKEKSLEVESRFKKQAPATSKEAQTEQSKFKNNQRARDITCFKCQGKGHMARECPNNRVMIITSTGDYESQDKNEENADGSEDDVEYPDVGELLVTSRMLSIMVEPETIQRENIFHTRCTVNSKVCSLIIDGGSCTNVASKYMVEKLGLQMTKHPRPYKLRWLNDEVELKIADQVTVPFSVGKYSDQVICDVVPMKASHLLLGRPWQFDKETMHNGRTNYYSFTHDKRKYNLALLTPLQEGLLSGTNELELPHEITSLLDRFTDVFPDDIPPGLPPNRGIEHQIDLVPGSALPNRPAYRMNPTETKELEKQVRELMSKGYIRESLSPCAVPVLLLDDMLDELSGATIFSKVDLKSGYHQVRMKEGDEWKTAFKTKQGLYECKCFSDHVKHLEKVLEALRKESLFANLKKCTFCTNELAFLGFVVSSQGLQVDQETIKAIQEWPTSTTIGHVRSFHGLASFYRRFVKDFSTIAAPLTTIIKKTAVFFWGQAQQDAFDKLKHSLTNAPVLVLPNFDNTFEVECDASGLGIGAVLTQRGKPVAYFSEKLSGATLNYPTYDKELYALGKGNIVADALSRRYAFISIMEAKVLGSEHLKDQYEEDLDFGAIYQACTTAASGPFYQHEGFLFRYKRLCIPQGSMRELLIRESHEGGLMGHFGVDKTLSVLVEHFFWPHLKRDVEKFCARCITCIKSKSRSHPYGFYMPLPIPNMPWVDISMDFVLGLPKIRHKDSIFVVVDRFSKMAHFIPCAKANDATQTADLFFKEVVRLHGIPRTIVSDRDTKFLGHFWRTLWQKLGTKLLFSTTCHPQTDGQTEVIFHHYHQKSLDGVDKAEAIKKLHATVKENLEKRAAKTKQQVDKARKEMLFEPGDWVWLHMRPERFQNQRKSKLSPRGYGPFKILERINNNAYRLDLPGEPVLRTEPSQEGENDEDINSNLTEVTRVPTMYQPPRTRLG</sequence>
<dbReference type="InterPro" id="IPR043502">
    <property type="entry name" value="DNA/RNA_pol_sf"/>
</dbReference>
<dbReference type="Pfam" id="PF00098">
    <property type="entry name" value="zf-CCHC"/>
    <property type="match status" value="1"/>
</dbReference>
<dbReference type="InterPro" id="IPR021109">
    <property type="entry name" value="Peptidase_aspartic_dom_sf"/>
</dbReference>
<evidence type="ECO:0000256" key="1">
    <source>
        <dbReference type="ARBA" id="ARBA00022670"/>
    </source>
</evidence>
<feature type="region of interest" description="Disordered" evidence="5">
    <location>
        <begin position="257"/>
        <end position="283"/>
    </location>
</feature>
<evidence type="ECO:0000256" key="2">
    <source>
        <dbReference type="ARBA" id="ARBA00022750"/>
    </source>
</evidence>
<evidence type="ECO:0000259" key="6">
    <source>
        <dbReference type="PROSITE" id="PS50158"/>
    </source>
</evidence>
<dbReference type="Proteomes" id="UP000078284">
    <property type="component" value="Unassembled WGS sequence"/>
</dbReference>
<keyword evidence="3" id="KW-0238">DNA-binding</keyword>
<gene>
    <name evidence="8" type="ORF">AXX17_ATUG01330</name>
</gene>
<feature type="region of interest" description="Disordered" evidence="5">
    <location>
        <begin position="1162"/>
        <end position="1203"/>
    </location>
</feature>
<proteinExistence type="predicted"/>
<dbReference type="GO" id="GO:0015074">
    <property type="term" value="P:DNA integration"/>
    <property type="evidence" value="ECO:0007669"/>
    <property type="project" value="InterPro"/>
</dbReference>
<dbReference type="InterPro" id="IPR036875">
    <property type="entry name" value="Znf_CCHC_sf"/>
</dbReference>
<dbReference type="CDD" id="cd01647">
    <property type="entry name" value="RT_LTR"/>
    <property type="match status" value="1"/>
</dbReference>
<dbReference type="GO" id="GO:0006508">
    <property type="term" value="P:proteolysis"/>
    <property type="evidence" value="ECO:0007669"/>
    <property type="project" value="UniProtKB-KW"/>
</dbReference>
<dbReference type="CDD" id="cd00303">
    <property type="entry name" value="retropepsin_like"/>
    <property type="match status" value="1"/>
</dbReference>
<feature type="compositionally biased region" description="Polar residues" evidence="5">
    <location>
        <begin position="269"/>
        <end position="283"/>
    </location>
</feature>
<dbReference type="InterPro" id="IPR012337">
    <property type="entry name" value="RNaseH-like_sf"/>
</dbReference>
<keyword evidence="4" id="KW-0863">Zinc-finger</keyword>
<dbReference type="EMBL" id="LUHQ01000011">
    <property type="protein sequence ID" value="OAO89362.1"/>
    <property type="molecule type" value="Genomic_DNA"/>
</dbReference>
<dbReference type="InterPro" id="IPR043128">
    <property type="entry name" value="Rev_trsase/Diguanyl_cyclase"/>
</dbReference>
<evidence type="ECO:0000313" key="9">
    <source>
        <dbReference type="Proteomes" id="UP000078284"/>
    </source>
</evidence>
<keyword evidence="4" id="KW-0479">Metal-binding</keyword>
<dbReference type="Gene3D" id="3.30.420.10">
    <property type="entry name" value="Ribonuclease H-like superfamily/Ribonuclease H"/>
    <property type="match status" value="1"/>
</dbReference>
<dbReference type="Gene3D" id="3.10.10.10">
    <property type="entry name" value="HIV Type 1 Reverse Transcriptase, subunit A, domain 1"/>
    <property type="match status" value="2"/>
</dbReference>
<evidence type="ECO:0000256" key="5">
    <source>
        <dbReference type="SAM" id="MobiDB-lite"/>
    </source>
</evidence>
<organism evidence="8 9">
    <name type="scientific">Arabidopsis thaliana</name>
    <name type="common">Mouse-ear cress</name>
    <dbReference type="NCBI Taxonomy" id="3702"/>
    <lineage>
        <taxon>Eukaryota</taxon>
        <taxon>Viridiplantae</taxon>
        <taxon>Streptophyta</taxon>
        <taxon>Embryophyta</taxon>
        <taxon>Tracheophyta</taxon>
        <taxon>Spermatophyta</taxon>
        <taxon>Magnoliopsida</taxon>
        <taxon>eudicotyledons</taxon>
        <taxon>Gunneridae</taxon>
        <taxon>Pentapetalae</taxon>
        <taxon>rosids</taxon>
        <taxon>malvids</taxon>
        <taxon>Brassicales</taxon>
        <taxon>Brassicaceae</taxon>
        <taxon>Camelineae</taxon>
        <taxon>Arabidopsis</taxon>
    </lineage>
</organism>
<keyword evidence="2" id="KW-0378">Hydrolase</keyword>
<dbReference type="PANTHER" id="PTHR35046:SF9">
    <property type="entry name" value="RNA-DIRECTED DNA POLYMERASE"/>
    <property type="match status" value="1"/>
</dbReference>
<dbReference type="SUPFAM" id="SSF53098">
    <property type="entry name" value="Ribonuclease H-like"/>
    <property type="match status" value="1"/>
</dbReference>
<dbReference type="InterPro" id="IPR056924">
    <property type="entry name" value="SH3_Tf2-1"/>
</dbReference>
<dbReference type="Pfam" id="PF24626">
    <property type="entry name" value="SH3_Tf2-1"/>
    <property type="match status" value="1"/>
</dbReference>
<dbReference type="PANTHER" id="PTHR35046">
    <property type="entry name" value="ZINC KNUCKLE (CCHC-TYPE) FAMILY PROTEIN"/>
    <property type="match status" value="1"/>
</dbReference>
<dbReference type="SUPFAM" id="SSF56672">
    <property type="entry name" value="DNA/RNA polymerases"/>
    <property type="match status" value="1"/>
</dbReference>
<protein>
    <submittedName>
        <fullName evidence="8">Uncharacterized protein</fullName>
    </submittedName>
</protein>
<dbReference type="PROSITE" id="PS50994">
    <property type="entry name" value="INTEGRASE"/>
    <property type="match status" value="1"/>
</dbReference>
<dbReference type="Gene3D" id="3.30.70.270">
    <property type="match status" value="3"/>
</dbReference>
<dbReference type="GO" id="GO:0004190">
    <property type="term" value="F:aspartic-type endopeptidase activity"/>
    <property type="evidence" value="ECO:0007669"/>
    <property type="project" value="UniProtKB-KW"/>
</dbReference>
<reference evidence="9" key="1">
    <citation type="journal article" date="2016" name="Proc. Natl. Acad. Sci. U.S.A.">
        <title>Chromosome-level assembly of Arabidopsis thaliana Ler reveals the extent of translocation and inversion polymorphisms.</title>
        <authorList>
            <person name="Zapata L."/>
            <person name="Ding J."/>
            <person name="Willing E.M."/>
            <person name="Hartwig B."/>
            <person name="Bezdan D."/>
            <person name="Jiao W.B."/>
            <person name="Patel V."/>
            <person name="Velikkakam James G."/>
            <person name="Koornneef M."/>
            <person name="Ossowski S."/>
            <person name="Schneeberger K."/>
        </authorList>
    </citation>
    <scope>NUCLEOTIDE SEQUENCE [LARGE SCALE GENOMIC DNA]</scope>
    <source>
        <strain evidence="9">cv. Landsberg erecta</strain>
    </source>
</reference>
<keyword evidence="1" id="KW-0645">Protease</keyword>
<dbReference type="InterPro" id="IPR036397">
    <property type="entry name" value="RNaseH_sf"/>
</dbReference>
<dbReference type="Gene3D" id="1.10.340.70">
    <property type="match status" value="1"/>
</dbReference>
<keyword evidence="4" id="KW-0862">Zinc</keyword>
<dbReference type="GO" id="GO:0003677">
    <property type="term" value="F:DNA binding"/>
    <property type="evidence" value="ECO:0007669"/>
    <property type="project" value="UniProtKB-KW"/>
</dbReference>
<dbReference type="InterPro" id="IPR041588">
    <property type="entry name" value="Integrase_H2C2"/>
</dbReference>
<dbReference type="SUPFAM" id="SSF57756">
    <property type="entry name" value="Retrovirus zinc finger-like domains"/>
    <property type="match status" value="1"/>
</dbReference>
<dbReference type="Pfam" id="PF17921">
    <property type="entry name" value="Integrase_H2C2"/>
    <property type="match status" value="1"/>
</dbReference>
<evidence type="ECO:0000256" key="4">
    <source>
        <dbReference type="PROSITE-ProRule" id="PRU00047"/>
    </source>
</evidence>
<evidence type="ECO:0000313" key="8">
    <source>
        <dbReference type="EMBL" id="OAO89362.1"/>
    </source>
</evidence>
<name>A0A178U8D9_ARATH</name>
<feature type="region of interest" description="Disordered" evidence="5">
    <location>
        <begin position="318"/>
        <end position="338"/>
    </location>
</feature>
<feature type="compositionally biased region" description="Acidic residues" evidence="5">
    <location>
        <begin position="329"/>
        <end position="338"/>
    </location>
</feature>
<dbReference type="InterPro" id="IPR041577">
    <property type="entry name" value="RT_RNaseH_2"/>
</dbReference>
<comment type="caution">
    <text evidence="8">The sequence shown here is derived from an EMBL/GenBank/DDBJ whole genome shotgun (WGS) entry which is preliminary data.</text>
</comment>
<dbReference type="SMART" id="SM00343">
    <property type="entry name" value="ZnF_C2HC"/>
    <property type="match status" value="1"/>
</dbReference>
<evidence type="ECO:0000256" key="3">
    <source>
        <dbReference type="ARBA" id="ARBA00023125"/>
    </source>
</evidence>
<evidence type="ECO:0000259" key="7">
    <source>
        <dbReference type="PROSITE" id="PS50994"/>
    </source>
</evidence>
<feature type="domain" description="Integrase catalytic" evidence="7">
    <location>
        <begin position="957"/>
        <end position="1119"/>
    </location>
</feature>
<dbReference type="AlphaFoldDB" id="A0A178U8D9"/>
<dbReference type="Gene3D" id="4.10.60.10">
    <property type="entry name" value="Zinc finger, CCHC-type"/>
    <property type="match status" value="1"/>
</dbReference>
<feature type="region of interest" description="Disordered" evidence="5">
    <location>
        <begin position="31"/>
        <end position="74"/>
    </location>
</feature>
<feature type="compositionally biased region" description="Basic and acidic residues" evidence="5">
    <location>
        <begin position="42"/>
        <end position="51"/>
    </location>
</feature>
<feature type="domain" description="CCHC-type" evidence="6">
    <location>
        <begin position="293"/>
        <end position="308"/>
    </location>
</feature>
<dbReference type="GO" id="GO:0008270">
    <property type="term" value="F:zinc ion binding"/>
    <property type="evidence" value="ECO:0007669"/>
    <property type="project" value="UniProtKB-KW"/>
</dbReference>
<feature type="compositionally biased region" description="Basic and acidic residues" evidence="5">
    <location>
        <begin position="61"/>
        <end position="74"/>
    </location>
</feature>
<dbReference type="Gene3D" id="2.40.70.10">
    <property type="entry name" value="Acid Proteases"/>
    <property type="match status" value="1"/>
</dbReference>
<dbReference type="InterPro" id="IPR001584">
    <property type="entry name" value="Integrase_cat-core"/>
</dbReference>
<accession>A0A178U8D9</accession>
<dbReference type="FunFam" id="1.10.340.70:FF:000001">
    <property type="entry name" value="Retrovirus-related Pol polyprotein from transposon gypsy-like Protein"/>
    <property type="match status" value="1"/>
</dbReference>
<dbReference type="ExpressionAtlas" id="A0A178U8D9">
    <property type="expression patterns" value="baseline and differential"/>
</dbReference>
<keyword evidence="2" id="KW-0064">Aspartyl protease</keyword>
<dbReference type="FunFam" id="3.30.70.270:FF:000020">
    <property type="entry name" value="Transposon Tf2-6 polyprotein-like Protein"/>
    <property type="match status" value="1"/>
</dbReference>
<dbReference type="InterPro" id="IPR001878">
    <property type="entry name" value="Znf_CCHC"/>
</dbReference>
<dbReference type="Pfam" id="PF17919">
    <property type="entry name" value="RT_RNaseH_2"/>
    <property type="match status" value="1"/>
</dbReference>